<sequence length="99" mass="11106">MAIDSGRSEQSDSDTFILTNDNNKWKSPASRQAMVNKMQSIIEETGLYEYSAADLEDNIYQNSKTKPDYLLFPAVTQTGGAIEEDDDFMVDAATFTDFM</sequence>
<feature type="compositionally biased region" description="Basic and acidic residues" evidence="3">
    <location>
        <begin position="1"/>
        <end position="10"/>
    </location>
</feature>
<evidence type="ECO:0000259" key="4">
    <source>
        <dbReference type="Pfam" id="PF09606"/>
    </source>
</evidence>
<protein>
    <recommendedName>
        <fullName evidence="2">Mediator of RNA polymerase II transcription subunit 15</fullName>
    </recommendedName>
    <alternativeName>
        <fullName evidence="2">Mediator complex subunit 15</fullName>
    </alternativeName>
</protein>
<evidence type="ECO:0000313" key="6">
    <source>
        <dbReference type="Proteomes" id="UP000814243"/>
    </source>
</evidence>
<proteinExistence type="inferred from homology"/>
<feature type="region of interest" description="Disordered" evidence="3">
    <location>
        <begin position="1"/>
        <end position="22"/>
    </location>
</feature>
<dbReference type="GO" id="GO:0006355">
    <property type="term" value="P:regulation of DNA-templated transcription"/>
    <property type="evidence" value="ECO:0007669"/>
    <property type="project" value="InterPro"/>
</dbReference>
<feature type="domain" description="Mediator of RNA polymerase II transcription subunit 15 N-terminal" evidence="4">
    <location>
        <begin position="22"/>
        <end position="72"/>
    </location>
</feature>
<comment type="similarity">
    <text evidence="2">Belongs to the Mediator complex subunit 15 family.</text>
</comment>
<reference evidence="5" key="1">
    <citation type="journal article" date="2021" name="G3 (Bethesda)">
        <title>Genome and transcriptome analysis of the beet armyworm Spodoptera exigua reveals targets for pest control. .</title>
        <authorList>
            <person name="Simon S."/>
            <person name="Breeschoten T."/>
            <person name="Jansen H.J."/>
            <person name="Dirks R.P."/>
            <person name="Schranz M.E."/>
            <person name="Ros V.I.D."/>
        </authorList>
    </citation>
    <scope>NUCLEOTIDE SEQUENCE</scope>
    <source>
        <strain evidence="5">TB_SE_WUR_2020</strain>
    </source>
</reference>
<comment type="function">
    <text evidence="2">Component of the Mediator complex, a coactivator involved in the regulated transcription of nearly all RNA polymerase II-dependent genes. Mediator functions as a bridge to convey information from gene-specific regulatory proteins to the basal RNA polymerase II transcription machinery. Mediator is recruited to promoters by direct interactions with regulatory proteins and serves as a scaffold for the assembly of a functional preinitiation complex with RNA polymerase II and the general transcription factors.</text>
</comment>
<comment type="subcellular location">
    <subcellularLocation>
        <location evidence="2">Nucleus</location>
    </subcellularLocation>
</comment>
<dbReference type="EMBL" id="JACEFF010000511">
    <property type="protein sequence ID" value="KAH9636127.1"/>
    <property type="molecule type" value="Genomic_DNA"/>
</dbReference>
<evidence type="ECO:0000256" key="2">
    <source>
        <dbReference type="RuleBase" id="RU364148"/>
    </source>
</evidence>
<feature type="compositionally biased region" description="Polar residues" evidence="3">
    <location>
        <begin position="13"/>
        <end position="22"/>
    </location>
</feature>
<evidence type="ECO:0000256" key="1">
    <source>
        <dbReference type="ARBA" id="ARBA00023242"/>
    </source>
</evidence>
<dbReference type="GO" id="GO:0005634">
    <property type="term" value="C:nucleus"/>
    <property type="evidence" value="ECO:0007669"/>
    <property type="project" value="UniProtKB-SubCell"/>
</dbReference>
<gene>
    <name evidence="2" type="primary">MED15</name>
    <name evidence="5" type="ORF">HF086_007079</name>
</gene>
<evidence type="ECO:0000256" key="3">
    <source>
        <dbReference type="SAM" id="MobiDB-lite"/>
    </source>
</evidence>
<keyword evidence="2" id="KW-0805">Transcription regulation</keyword>
<dbReference type="GO" id="GO:0003712">
    <property type="term" value="F:transcription coregulator activity"/>
    <property type="evidence" value="ECO:0007669"/>
    <property type="project" value="InterPro"/>
</dbReference>
<comment type="subunit">
    <text evidence="2">Component of the Mediator complex.</text>
</comment>
<dbReference type="Pfam" id="PF09606">
    <property type="entry name" value="Med15_N"/>
    <property type="match status" value="1"/>
</dbReference>
<keyword evidence="2" id="KW-0010">Activator</keyword>
<keyword evidence="2" id="KW-0804">Transcription</keyword>
<name>A0A922MHG7_SPOEX</name>
<evidence type="ECO:0000313" key="5">
    <source>
        <dbReference type="EMBL" id="KAH9636127.1"/>
    </source>
</evidence>
<dbReference type="InterPro" id="IPR019087">
    <property type="entry name" value="Med15_N"/>
</dbReference>
<keyword evidence="1 2" id="KW-0539">Nucleus</keyword>
<comment type="caution">
    <text evidence="5">The sequence shown here is derived from an EMBL/GenBank/DDBJ whole genome shotgun (WGS) entry which is preliminary data.</text>
</comment>
<organism evidence="5 6">
    <name type="scientific">Spodoptera exigua</name>
    <name type="common">Beet armyworm</name>
    <name type="synonym">Noctua fulgens</name>
    <dbReference type="NCBI Taxonomy" id="7107"/>
    <lineage>
        <taxon>Eukaryota</taxon>
        <taxon>Metazoa</taxon>
        <taxon>Ecdysozoa</taxon>
        <taxon>Arthropoda</taxon>
        <taxon>Hexapoda</taxon>
        <taxon>Insecta</taxon>
        <taxon>Pterygota</taxon>
        <taxon>Neoptera</taxon>
        <taxon>Endopterygota</taxon>
        <taxon>Lepidoptera</taxon>
        <taxon>Glossata</taxon>
        <taxon>Ditrysia</taxon>
        <taxon>Noctuoidea</taxon>
        <taxon>Noctuidae</taxon>
        <taxon>Amphipyrinae</taxon>
        <taxon>Spodoptera</taxon>
    </lineage>
</organism>
<dbReference type="Gene3D" id="1.10.246.20">
    <property type="entry name" value="Coactivator CBP, KIX domain"/>
    <property type="match status" value="1"/>
</dbReference>
<accession>A0A922MHG7</accession>
<dbReference type="AlphaFoldDB" id="A0A922MHG7"/>
<dbReference type="Proteomes" id="UP000814243">
    <property type="component" value="Unassembled WGS sequence"/>
</dbReference>
<dbReference type="InterPro" id="IPR036529">
    <property type="entry name" value="KIX_dom_sf"/>
</dbReference>